<reference evidence="2 3" key="1">
    <citation type="submission" date="2012-03" db="EMBL/GenBank/DDBJ databases">
        <title>The Genome Sequence of Bartonella tamiae Th239.</title>
        <authorList>
            <consortium name="The Broad Institute Genome Sequencing Platform"/>
            <consortium name="The Broad Institute Genome Sequencing Center for Infectious Disease"/>
            <person name="Feldgarden M."/>
            <person name="Kirby J."/>
            <person name="Kosoy M."/>
            <person name="Birtles R."/>
            <person name="Probert W.S."/>
            <person name="Chiaraviglio L."/>
            <person name="Young S.K."/>
            <person name="Zeng Q."/>
            <person name="Gargeya S."/>
            <person name="Fitzgerald M."/>
            <person name="Haas B."/>
            <person name="Abouelleil A."/>
            <person name="Alvarado L."/>
            <person name="Arachchi H.M."/>
            <person name="Berlin A."/>
            <person name="Chapman S.B."/>
            <person name="Gearin G."/>
            <person name="Goldberg J."/>
            <person name="Griggs A."/>
            <person name="Gujja S."/>
            <person name="Hansen M."/>
            <person name="Heiman D."/>
            <person name="Howarth C."/>
            <person name="Larimer J."/>
            <person name="Lui A."/>
            <person name="MacDonald P.J.P."/>
            <person name="McCowen C."/>
            <person name="Montmayeur A."/>
            <person name="Murphy C."/>
            <person name="Neiman D."/>
            <person name="Pearson M."/>
            <person name="Priest M."/>
            <person name="Roberts A."/>
            <person name="Saif S."/>
            <person name="Shea T."/>
            <person name="Sisk P."/>
            <person name="Stolte C."/>
            <person name="Sykes S."/>
            <person name="Wortman J."/>
            <person name="Nusbaum C."/>
            <person name="Birren B."/>
        </authorList>
    </citation>
    <scope>NUCLEOTIDE SEQUENCE [LARGE SCALE GENOMIC DNA]</scope>
    <source>
        <strain evidence="2 3">Th239</strain>
    </source>
</reference>
<evidence type="ECO:0000256" key="1">
    <source>
        <dbReference type="SAM" id="MobiDB-lite"/>
    </source>
</evidence>
<dbReference type="STRING" id="1094558.ME5_00691"/>
<dbReference type="AlphaFoldDB" id="J1JZV5"/>
<accession>J1JZV5</accession>
<sequence length="50" mass="5545">MNKILTILSTLLISACSMDSMLETFAPPTPNNEWYSKPGSTIQSVQEDLK</sequence>
<dbReference type="HOGENOM" id="CLU_3114972_0_0_5"/>
<evidence type="ECO:0000313" key="3">
    <source>
        <dbReference type="Proteomes" id="UP000008952"/>
    </source>
</evidence>
<dbReference type="Proteomes" id="UP000008952">
    <property type="component" value="Unassembled WGS sequence"/>
</dbReference>
<organism evidence="2 3">
    <name type="scientific">Bartonella tamiae Th239</name>
    <dbReference type="NCBI Taxonomy" id="1094558"/>
    <lineage>
        <taxon>Bacteria</taxon>
        <taxon>Pseudomonadati</taxon>
        <taxon>Pseudomonadota</taxon>
        <taxon>Alphaproteobacteria</taxon>
        <taxon>Hyphomicrobiales</taxon>
        <taxon>Bartonellaceae</taxon>
        <taxon>Bartonella</taxon>
    </lineage>
</organism>
<feature type="region of interest" description="Disordered" evidence="1">
    <location>
        <begin position="27"/>
        <end position="50"/>
    </location>
</feature>
<gene>
    <name evidence="2" type="ORF">ME5_00691</name>
</gene>
<keyword evidence="3" id="KW-1185">Reference proteome</keyword>
<protein>
    <submittedName>
        <fullName evidence="2">Uncharacterized protein</fullName>
    </submittedName>
</protein>
<feature type="compositionally biased region" description="Polar residues" evidence="1">
    <location>
        <begin position="31"/>
        <end position="50"/>
    </location>
</feature>
<proteinExistence type="predicted"/>
<evidence type="ECO:0000313" key="2">
    <source>
        <dbReference type="EMBL" id="EJF90290.1"/>
    </source>
</evidence>
<comment type="caution">
    <text evidence="2">The sequence shown here is derived from an EMBL/GenBank/DDBJ whole genome shotgun (WGS) entry which is preliminary data.</text>
</comment>
<dbReference type="EMBL" id="AIMB01000007">
    <property type="protein sequence ID" value="EJF90290.1"/>
    <property type="molecule type" value="Genomic_DNA"/>
</dbReference>
<dbReference type="PROSITE" id="PS51257">
    <property type="entry name" value="PROKAR_LIPOPROTEIN"/>
    <property type="match status" value="1"/>
</dbReference>
<name>J1JZV5_9HYPH</name>